<organism evidence="1 2">
    <name type="scientific">Variovorax ginsengisoli</name>
    <dbReference type="NCBI Taxonomy" id="363844"/>
    <lineage>
        <taxon>Bacteria</taxon>
        <taxon>Pseudomonadati</taxon>
        <taxon>Pseudomonadota</taxon>
        <taxon>Betaproteobacteria</taxon>
        <taxon>Burkholderiales</taxon>
        <taxon>Comamonadaceae</taxon>
        <taxon>Variovorax</taxon>
    </lineage>
</organism>
<comment type="caution">
    <text evidence="1">The sequence shown here is derived from an EMBL/GenBank/DDBJ whole genome shotgun (WGS) entry which is preliminary data.</text>
</comment>
<proteinExistence type="predicted"/>
<protein>
    <submittedName>
        <fullName evidence="1">Uncharacterized protein</fullName>
    </submittedName>
</protein>
<dbReference type="Proteomes" id="UP001169027">
    <property type="component" value="Unassembled WGS sequence"/>
</dbReference>
<reference evidence="1" key="1">
    <citation type="submission" date="2023-06" db="EMBL/GenBank/DDBJ databases">
        <authorList>
            <person name="Jiang Y."/>
            <person name="Liu Q."/>
        </authorList>
    </citation>
    <scope>NUCLEOTIDE SEQUENCE</scope>
    <source>
        <strain evidence="1">CGMCC 1.12090</strain>
    </source>
</reference>
<name>A0ABT8SGU4_9BURK</name>
<evidence type="ECO:0000313" key="1">
    <source>
        <dbReference type="EMBL" id="MDO1538107.1"/>
    </source>
</evidence>
<dbReference type="EMBL" id="JAUKVY010000069">
    <property type="protein sequence ID" value="MDO1538107.1"/>
    <property type="molecule type" value="Genomic_DNA"/>
</dbReference>
<gene>
    <name evidence="1" type="ORF">Q2T77_38415</name>
</gene>
<sequence length="78" mass="8606">MRKHRHAHDGVEIASAGDYRVYRVFSADGRVVYELVGPDGENLPFVLGDMHEAMAAMTAVLARPIAERGLGRHQCRCA</sequence>
<accession>A0ABT8SGU4</accession>
<evidence type="ECO:0000313" key="2">
    <source>
        <dbReference type="Proteomes" id="UP001169027"/>
    </source>
</evidence>
<keyword evidence="2" id="KW-1185">Reference proteome</keyword>
<dbReference type="RefSeq" id="WP_301816512.1">
    <property type="nucleotide sequence ID" value="NZ_JAUJZH010000069.1"/>
</dbReference>